<comment type="caution">
    <text evidence="4">The sequence shown here is derived from an EMBL/GenBank/DDBJ whole genome shotgun (WGS) entry which is preliminary data.</text>
</comment>
<keyword evidence="2" id="KW-0472">Membrane</keyword>
<dbReference type="Pfam" id="PF07885">
    <property type="entry name" value="Ion_trans_2"/>
    <property type="match status" value="1"/>
</dbReference>
<dbReference type="Gene3D" id="1.10.287.70">
    <property type="match status" value="1"/>
</dbReference>
<organism evidence="4 5">
    <name type="scientific">Paeniglutamicibacter terrestris</name>
    <dbReference type="NCBI Taxonomy" id="2723403"/>
    <lineage>
        <taxon>Bacteria</taxon>
        <taxon>Bacillati</taxon>
        <taxon>Actinomycetota</taxon>
        <taxon>Actinomycetes</taxon>
        <taxon>Micrococcales</taxon>
        <taxon>Micrococcaceae</taxon>
        <taxon>Paeniglutamicibacter</taxon>
    </lineage>
</organism>
<feature type="region of interest" description="Disordered" evidence="1">
    <location>
        <begin position="275"/>
        <end position="301"/>
    </location>
</feature>
<dbReference type="EMBL" id="JAAWVT010000003">
    <property type="protein sequence ID" value="NKG20936.1"/>
    <property type="molecule type" value="Genomic_DNA"/>
</dbReference>
<gene>
    <name evidence="4" type="ORF">HED64_09500</name>
</gene>
<feature type="compositionally biased region" description="Basic and acidic residues" evidence="1">
    <location>
        <begin position="291"/>
        <end position="301"/>
    </location>
</feature>
<name>A0ABX1G5V1_9MICC</name>
<keyword evidence="4" id="KW-0406">Ion transport</keyword>
<dbReference type="GO" id="GO:0034220">
    <property type="term" value="P:monoatomic ion transmembrane transport"/>
    <property type="evidence" value="ECO:0007669"/>
    <property type="project" value="UniProtKB-KW"/>
</dbReference>
<proteinExistence type="predicted"/>
<keyword evidence="5" id="KW-1185">Reference proteome</keyword>
<feature type="transmembrane region" description="Helical" evidence="2">
    <location>
        <begin position="58"/>
        <end position="84"/>
    </location>
</feature>
<keyword evidence="2" id="KW-1133">Transmembrane helix</keyword>
<feature type="domain" description="Potassium channel" evidence="3">
    <location>
        <begin position="89"/>
        <end position="152"/>
    </location>
</feature>
<dbReference type="InterPro" id="IPR013099">
    <property type="entry name" value="K_chnl_dom"/>
</dbReference>
<keyword evidence="4" id="KW-0407">Ion channel</keyword>
<feature type="transmembrane region" description="Helical" evidence="2">
    <location>
        <begin position="6"/>
        <end position="28"/>
    </location>
</feature>
<keyword evidence="4" id="KW-0813">Transport</keyword>
<dbReference type="RefSeq" id="WP_168151752.1">
    <property type="nucleotide sequence ID" value="NZ_JAAWVT010000003.1"/>
</dbReference>
<evidence type="ECO:0000259" key="3">
    <source>
        <dbReference type="Pfam" id="PF07885"/>
    </source>
</evidence>
<evidence type="ECO:0000313" key="4">
    <source>
        <dbReference type="EMBL" id="NKG20936.1"/>
    </source>
</evidence>
<evidence type="ECO:0000256" key="1">
    <source>
        <dbReference type="SAM" id="MobiDB-lite"/>
    </source>
</evidence>
<dbReference type="SUPFAM" id="SSF81324">
    <property type="entry name" value="Voltage-gated potassium channels"/>
    <property type="match status" value="1"/>
</dbReference>
<accession>A0ABX1G5V1</accession>
<evidence type="ECO:0000313" key="5">
    <source>
        <dbReference type="Proteomes" id="UP000746595"/>
    </source>
</evidence>
<evidence type="ECO:0000256" key="2">
    <source>
        <dbReference type="SAM" id="Phobius"/>
    </source>
</evidence>
<sequence>MGFTDIVGTAAGAGLILLMVADVFHTLLYPHGMGPVCKAIMRGLWLLSRRLRGRASPVAAPVGMAAVIGTWAALSIMGWALIYLPHLPDGFVYSSGVPQAGDLTEAIYLSMVSLSTVGYGEIVPATPWLRLVMAAQAVTGFGLLTATVSWILQTYPALSRRRSLAHDLNLIREAAGPLGVSALEPGHAAALLESLARNISTVSIDLLAFNETYYFNETKQRGSLPATLTYAQQLVTAALNSTNTDLRFSGRMLHAALEDLAEVLRGKFGHAGPTSSEVFNSYETRHRHRRNPDGEATRQKQ</sequence>
<feature type="transmembrane region" description="Helical" evidence="2">
    <location>
        <begin position="128"/>
        <end position="152"/>
    </location>
</feature>
<protein>
    <submittedName>
        <fullName evidence="4">Two pore domain potassium channel family protein</fullName>
    </submittedName>
</protein>
<dbReference type="Proteomes" id="UP000746595">
    <property type="component" value="Unassembled WGS sequence"/>
</dbReference>
<reference evidence="4 5" key="1">
    <citation type="submission" date="2020-04" db="EMBL/GenBank/DDBJ databases">
        <title>Paeniglutamicibacter sp. ANT13_2, a novel actinomycete isolated from sediment in Antarctica.</title>
        <authorList>
            <person name="Sakdapetsiri C."/>
            <person name="Pinyakong O."/>
        </authorList>
    </citation>
    <scope>NUCLEOTIDE SEQUENCE [LARGE SCALE GENOMIC DNA]</scope>
    <source>
        <strain evidence="4 5">ANT13_2</strain>
    </source>
</reference>
<keyword evidence="2" id="KW-0812">Transmembrane</keyword>